<name>A0A090L8H4_STRRB</name>
<reference evidence="2 3" key="1">
    <citation type="submission" date="2014-09" db="EMBL/GenBank/DDBJ databases">
        <authorList>
            <person name="Martin A.A."/>
        </authorList>
    </citation>
    <scope>NUCLEOTIDE SEQUENCE</scope>
    <source>
        <strain evidence="3">ED321</strain>
        <strain evidence="2">ED321 Heterogonic</strain>
    </source>
</reference>
<dbReference type="OMA" id="ARIPPHY"/>
<feature type="region of interest" description="Disordered" evidence="1">
    <location>
        <begin position="1"/>
        <end position="21"/>
    </location>
</feature>
<dbReference type="OrthoDB" id="5837977at2759"/>
<dbReference type="EMBL" id="LN609528">
    <property type="protein sequence ID" value="CEF63770.1"/>
    <property type="molecule type" value="Genomic_DNA"/>
</dbReference>
<accession>A0A090L8H4</accession>
<proteinExistence type="predicted"/>
<gene>
    <name evidence="2 4 5" type="ORF">SRAE_1000202800</name>
</gene>
<evidence type="ECO:0000313" key="4">
    <source>
        <dbReference type="WBParaSite" id="SRAE_1000202800.1"/>
    </source>
</evidence>
<sequence length="92" mass="9920">MGCCFSDNNDESTETSPLHDKGPYRGVGMGIAMMMQQAGAILAANASFDINAIEAQVRKAKAEGKTVTLINGCLYFDYQLVAQIPPSYDLQI</sequence>
<evidence type="ECO:0000313" key="2">
    <source>
        <dbReference type="EMBL" id="CEF63770.1"/>
    </source>
</evidence>
<keyword evidence="3" id="KW-1185">Reference proteome</keyword>
<dbReference type="AlphaFoldDB" id="A0A090L8H4"/>
<evidence type="ECO:0000313" key="5">
    <source>
        <dbReference type="WormBase" id="SRAE_1000202800"/>
    </source>
</evidence>
<dbReference type="WormBase" id="SRAE_1000202800">
    <property type="protein sequence ID" value="SRP02079"/>
    <property type="gene ID" value="WBGene00258640"/>
</dbReference>
<reference evidence="4" key="2">
    <citation type="submission" date="2020-12" db="UniProtKB">
        <authorList>
            <consortium name="WormBaseParasite"/>
        </authorList>
    </citation>
    <scope>IDENTIFICATION</scope>
</reference>
<organism evidence="2">
    <name type="scientific">Strongyloides ratti</name>
    <name type="common">Parasitic roundworm</name>
    <dbReference type="NCBI Taxonomy" id="34506"/>
    <lineage>
        <taxon>Eukaryota</taxon>
        <taxon>Metazoa</taxon>
        <taxon>Ecdysozoa</taxon>
        <taxon>Nematoda</taxon>
        <taxon>Chromadorea</taxon>
        <taxon>Rhabditida</taxon>
        <taxon>Tylenchina</taxon>
        <taxon>Panagrolaimomorpha</taxon>
        <taxon>Strongyloidoidea</taxon>
        <taxon>Strongyloididae</taxon>
        <taxon>Strongyloides</taxon>
    </lineage>
</organism>
<dbReference type="CTD" id="36376135"/>
<dbReference type="WBParaSite" id="SRAE_1000202800.1">
    <property type="protein sequence ID" value="SRAE_1000202800.1"/>
    <property type="gene ID" value="WBGene00258640"/>
</dbReference>
<protein>
    <submittedName>
        <fullName evidence="4">Late endosomal/lysosomal adaptor and MAPK and MTOR activator 1</fullName>
    </submittedName>
</protein>
<dbReference type="GeneID" id="36376135"/>
<evidence type="ECO:0000256" key="1">
    <source>
        <dbReference type="SAM" id="MobiDB-lite"/>
    </source>
</evidence>
<dbReference type="Proteomes" id="UP000035682">
    <property type="component" value="Unplaced"/>
</dbReference>
<dbReference type="RefSeq" id="XP_024502971.1">
    <property type="nucleotide sequence ID" value="XM_024649056.1"/>
</dbReference>
<evidence type="ECO:0000313" key="3">
    <source>
        <dbReference type="Proteomes" id="UP000035682"/>
    </source>
</evidence>